<dbReference type="VEuPathDB" id="VectorBase:HLOH_041209"/>
<reference evidence="1 2" key="1">
    <citation type="journal article" date="2020" name="Cell">
        <title>Large-Scale Comparative Analyses of Tick Genomes Elucidate Their Genetic Diversity and Vector Capacities.</title>
        <authorList>
            <consortium name="Tick Genome and Microbiome Consortium (TIGMIC)"/>
            <person name="Jia N."/>
            <person name="Wang J."/>
            <person name="Shi W."/>
            <person name="Du L."/>
            <person name="Sun Y."/>
            <person name="Zhan W."/>
            <person name="Jiang J.F."/>
            <person name="Wang Q."/>
            <person name="Zhang B."/>
            <person name="Ji P."/>
            <person name="Bell-Sakyi L."/>
            <person name="Cui X.M."/>
            <person name="Yuan T.T."/>
            <person name="Jiang B.G."/>
            <person name="Yang W.F."/>
            <person name="Lam T.T."/>
            <person name="Chang Q.C."/>
            <person name="Ding S.J."/>
            <person name="Wang X.J."/>
            <person name="Zhu J.G."/>
            <person name="Ruan X.D."/>
            <person name="Zhao L."/>
            <person name="Wei J.T."/>
            <person name="Ye R.Z."/>
            <person name="Que T.C."/>
            <person name="Du C.H."/>
            <person name="Zhou Y.H."/>
            <person name="Cheng J.X."/>
            <person name="Dai P.F."/>
            <person name="Guo W.B."/>
            <person name="Han X.H."/>
            <person name="Huang E.J."/>
            <person name="Li L.F."/>
            <person name="Wei W."/>
            <person name="Gao Y.C."/>
            <person name="Liu J.Z."/>
            <person name="Shao H.Z."/>
            <person name="Wang X."/>
            <person name="Wang C.C."/>
            <person name="Yang T.C."/>
            <person name="Huo Q.B."/>
            <person name="Li W."/>
            <person name="Chen H.Y."/>
            <person name="Chen S.E."/>
            <person name="Zhou L.G."/>
            <person name="Ni X.B."/>
            <person name="Tian J.H."/>
            <person name="Sheng Y."/>
            <person name="Liu T."/>
            <person name="Pan Y.S."/>
            <person name="Xia L.Y."/>
            <person name="Li J."/>
            <person name="Zhao F."/>
            <person name="Cao W.C."/>
        </authorList>
    </citation>
    <scope>NUCLEOTIDE SEQUENCE [LARGE SCALE GENOMIC DNA]</scope>
    <source>
        <strain evidence="1">HaeL-2018</strain>
    </source>
</reference>
<accession>A0A9J6GWV0</accession>
<name>A0A9J6GWV0_HAELO</name>
<dbReference type="OrthoDB" id="6628370at2759"/>
<dbReference type="AlphaFoldDB" id="A0A9J6GWV0"/>
<evidence type="ECO:0000313" key="1">
    <source>
        <dbReference type="EMBL" id="KAH9379152.1"/>
    </source>
</evidence>
<sequence length="83" mass="9496">MDVFSKCSKFKGTEVSISEDYCLAARQKRKKLWDSTTELRSSGDKPKLIYDKIKIGNQLYLWDESQNKRVPAGKQGSTHSHDS</sequence>
<evidence type="ECO:0000313" key="2">
    <source>
        <dbReference type="Proteomes" id="UP000821853"/>
    </source>
</evidence>
<gene>
    <name evidence="1" type="ORF">HPB48_002662</name>
</gene>
<keyword evidence="2" id="KW-1185">Reference proteome</keyword>
<dbReference type="Proteomes" id="UP000821853">
    <property type="component" value="Unassembled WGS sequence"/>
</dbReference>
<proteinExistence type="predicted"/>
<dbReference type="EMBL" id="JABSTR010000009">
    <property type="protein sequence ID" value="KAH9379152.1"/>
    <property type="molecule type" value="Genomic_DNA"/>
</dbReference>
<protein>
    <submittedName>
        <fullName evidence="1">Uncharacterized protein</fullName>
    </submittedName>
</protein>
<organism evidence="1 2">
    <name type="scientific">Haemaphysalis longicornis</name>
    <name type="common">Bush tick</name>
    <dbReference type="NCBI Taxonomy" id="44386"/>
    <lineage>
        <taxon>Eukaryota</taxon>
        <taxon>Metazoa</taxon>
        <taxon>Ecdysozoa</taxon>
        <taxon>Arthropoda</taxon>
        <taxon>Chelicerata</taxon>
        <taxon>Arachnida</taxon>
        <taxon>Acari</taxon>
        <taxon>Parasitiformes</taxon>
        <taxon>Ixodida</taxon>
        <taxon>Ixodoidea</taxon>
        <taxon>Ixodidae</taxon>
        <taxon>Haemaphysalinae</taxon>
        <taxon>Haemaphysalis</taxon>
    </lineage>
</organism>
<comment type="caution">
    <text evidence="1">The sequence shown here is derived from an EMBL/GenBank/DDBJ whole genome shotgun (WGS) entry which is preliminary data.</text>
</comment>